<proteinExistence type="predicted"/>
<reference evidence="1 2" key="1">
    <citation type="journal article" date="2018" name="J. Allergy Clin. Immunol.">
        <title>High-quality assembly of Dermatophagoides pteronyssinus genome and transcriptome reveals a wide range of novel allergens.</title>
        <authorList>
            <person name="Liu X.Y."/>
            <person name="Yang K.Y."/>
            <person name="Wang M.Q."/>
            <person name="Kwok J.S."/>
            <person name="Zeng X."/>
            <person name="Yang Z."/>
            <person name="Xiao X.J."/>
            <person name="Lau C.P."/>
            <person name="Li Y."/>
            <person name="Huang Z.M."/>
            <person name="Ba J.G."/>
            <person name="Yim A.K."/>
            <person name="Ouyang C.Y."/>
            <person name="Ngai S.M."/>
            <person name="Chan T.F."/>
            <person name="Leung E.L."/>
            <person name="Liu L."/>
            <person name="Liu Z.G."/>
            <person name="Tsui S.K."/>
        </authorList>
    </citation>
    <scope>NUCLEOTIDE SEQUENCE [LARGE SCALE GENOMIC DNA]</scope>
    <source>
        <strain evidence="1">Derp</strain>
    </source>
</reference>
<dbReference type="Proteomes" id="UP000887458">
    <property type="component" value="Unassembled WGS sequence"/>
</dbReference>
<name>A0ABQ8ITY7_DERPT</name>
<evidence type="ECO:0000313" key="1">
    <source>
        <dbReference type="EMBL" id="KAH9413769.1"/>
    </source>
</evidence>
<protein>
    <submittedName>
        <fullName evidence="1">Uncharacterized protein</fullName>
    </submittedName>
</protein>
<gene>
    <name evidence="1" type="ORF">DERP_012102</name>
</gene>
<comment type="caution">
    <text evidence="1">The sequence shown here is derived from an EMBL/GenBank/DDBJ whole genome shotgun (WGS) entry which is preliminary data.</text>
</comment>
<accession>A0ABQ8ITY7</accession>
<sequence length="72" mass="8277">MNHNFQLDGDQLQVSSFSSFLFPNDNKHLSHKKTPDIKPHTLPSNVIIFSSDVLYIAFHTCNMSNVFKLEIK</sequence>
<organism evidence="1 2">
    <name type="scientific">Dermatophagoides pteronyssinus</name>
    <name type="common">European house dust mite</name>
    <dbReference type="NCBI Taxonomy" id="6956"/>
    <lineage>
        <taxon>Eukaryota</taxon>
        <taxon>Metazoa</taxon>
        <taxon>Ecdysozoa</taxon>
        <taxon>Arthropoda</taxon>
        <taxon>Chelicerata</taxon>
        <taxon>Arachnida</taxon>
        <taxon>Acari</taxon>
        <taxon>Acariformes</taxon>
        <taxon>Sarcoptiformes</taxon>
        <taxon>Astigmata</taxon>
        <taxon>Psoroptidia</taxon>
        <taxon>Analgoidea</taxon>
        <taxon>Pyroglyphidae</taxon>
        <taxon>Dermatophagoidinae</taxon>
        <taxon>Dermatophagoides</taxon>
    </lineage>
</organism>
<keyword evidence="2" id="KW-1185">Reference proteome</keyword>
<dbReference type="EMBL" id="NJHN03000119">
    <property type="protein sequence ID" value="KAH9413769.1"/>
    <property type="molecule type" value="Genomic_DNA"/>
</dbReference>
<evidence type="ECO:0000313" key="2">
    <source>
        <dbReference type="Proteomes" id="UP000887458"/>
    </source>
</evidence>
<reference evidence="1 2" key="2">
    <citation type="journal article" date="2022" name="Mol. Biol. Evol.">
        <title>Comparative Genomics Reveals Insights into the Divergent Evolution of Astigmatic Mites and Household Pest Adaptations.</title>
        <authorList>
            <person name="Xiong Q."/>
            <person name="Wan A.T."/>
            <person name="Liu X."/>
            <person name="Fung C.S."/>
            <person name="Xiao X."/>
            <person name="Malainual N."/>
            <person name="Hou J."/>
            <person name="Wang L."/>
            <person name="Wang M."/>
            <person name="Yang K.Y."/>
            <person name="Cui Y."/>
            <person name="Leung E.L."/>
            <person name="Nong W."/>
            <person name="Shin S.K."/>
            <person name="Au S.W."/>
            <person name="Jeong K.Y."/>
            <person name="Chew F.T."/>
            <person name="Hui J.H."/>
            <person name="Leung T.F."/>
            <person name="Tungtrongchitr A."/>
            <person name="Zhong N."/>
            <person name="Liu Z."/>
            <person name="Tsui S.K."/>
        </authorList>
    </citation>
    <scope>NUCLEOTIDE SEQUENCE [LARGE SCALE GENOMIC DNA]</scope>
    <source>
        <strain evidence="1">Derp</strain>
    </source>
</reference>